<evidence type="ECO:0000256" key="4">
    <source>
        <dbReference type="ARBA" id="ARBA00022670"/>
    </source>
</evidence>
<dbReference type="Pfam" id="PF00905">
    <property type="entry name" value="Transpeptidase"/>
    <property type="match status" value="1"/>
</dbReference>
<gene>
    <name evidence="17" type="primary">ponA1_2</name>
    <name evidence="17" type="ORF">ACRB68_33840</name>
</gene>
<dbReference type="GO" id="GO:0009002">
    <property type="term" value="F:serine-type D-Ala-D-Ala carboxypeptidase activity"/>
    <property type="evidence" value="ECO:0007669"/>
    <property type="project" value="UniProtKB-EC"/>
</dbReference>
<dbReference type="InterPro" id="IPR050396">
    <property type="entry name" value="Glycosyltr_51/Transpeptidase"/>
</dbReference>
<dbReference type="GO" id="GO:0030288">
    <property type="term" value="C:outer membrane-bounded periplasmic space"/>
    <property type="evidence" value="ECO:0007669"/>
    <property type="project" value="TreeGrafter"/>
</dbReference>
<keyword evidence="3" id="KW-0121">Carboxypeptidase</keyword>
<dbReference type="InterPro" id="IPR012338">
    <property type="entry name" value="Beta-lactam/transpept-like"/>
</dbReference>
<sequence length="713" mass="77699">MLAIFAVLLLGFSVLVAVAYANTPVPKGRQATAIAQESVIYYRDGKTPLARIGMHREDVELDDVPKHVQNAVLAAEDRKFWDEPGVSPTGVARALYKTATGGEVQGGSTITQQLARNYYAGLSQKRSVDRKLKEILISIRLGQEVDKKEILKLYLNTVSFGRQAYGIKTAARAYFRKELKKLTVSEAAMLAAMIQRPSFFATRGDDSNPAYRLLVERWNYVLNGMVTMKWLTPEDRARQKFPTTVKQWSDVSDNGQTGYIKQRVLDELKSKFGIDDKRLELGGLKITTTFDKDLTDYTAQMIKQVRREKGLKNDIRFGLAAVTPDGEVRAAYGGPNYVKQPFNNSFQGKIAPGSSFKPIVLATALKNGVSLQNTLDGSYSRSFGGPKPITNDSRSENGVYNLVQMTQMSINTAYVDLGQKVGLDKVVETAKEMGIPADTTDLRPGVVSLPLGPIDVSPVNMASVYSTFASGGDHTDVHVISKIVDAGGKKLKLPWKTKNVFNKQVAGDATKAMRAVVTSGTGKQADLGARPVAGKTGTTDENKSAWFVGYAPEQLATSVAMWRQDKHDTRLSLQGIGGYSQIYGGTIPADIFRRFMLKALEGEEIKPLFPPGNVGELQPWAVPKKETKATPTPSTTPTPPCRPGQETSEDKPCRPSEPPTSPTTPTSPTVPTSPTPPTKTPCQAPGFPPGCVEPTPTPKQPGKHDQQRQTTAY</sequence>
<comment type="similarity">
    <text evidence="1">In the C-terminal section; belongs to the transpeptidase family.</text>
</comment>
<keyword evidence="7" id="KW-0378">Hydrolase</keyword>
<evidence type="ECO:0000256" key="6">
    <source>
        <dbReference type="ARBA" id="ARBA00022679"/>
    </source>
</evidence>
<dbReference type="GO" id="GO:0071555">
    <property type="term" value="P:cell wall organization"/>
    <property type="evidence" value="ECO:0007669"/>
    <property type="project" value="UniProtKB-KW"/>
</dbReference>
<accession>A0A7K0BVW7</accession>
<comment type="catalytic activity">
    <reaction evidence="12">
        <text>Preferential cleavage: (Ac)2-L-Lys-D-Ala-|-D-Ala. Also transpeptidation of peptidyl-alanyl moieties that are N-acyl substituents of D-alanine.</text>
        <dbReference type="EC" id="3.4.16.4"/>
    </reaction>
</comment>
<dbReference type="SUPFAM" id="SSF53955">
    <property type="entry name" value="Lysozyme-like"/>
    <property type="match status" value="1"/>
</dbReference>
<evidence type="ECO:0000259" key="15">
    <source>
        <dbReference type="Pfam" id="PF00905"/>
    </source>
</evidence>
<keyword evidence="6" id="KW-0808">Transferase</keyword>
<evidence type="ECO:0000256" key="14">
    <source>
        <dbReference type="SAM" id="MobiDB-lite"/>
    </source>
</evidence>
<dbReference type="InterPro" id="IPR036950">
    <property type="entry name" value="PBP_transglycosylase"/>
</dbReference>
<comment type="similarity">
    <text evidence="2">In the N-terminal section; belongs to the glycosyltransferase 51 family.</text>
</comment>
<comment type="caution">
    <text evidence="17">The sequence shown here is derived from an EMBL/GenBank/DDBJ whole genome shotgun (WGS) entry which is preliminary data.</text>
</comment>
<feature type="domain" description="Penicillin-binding protein transpeptidase" evidence="15">
    <location>
        <begin position="325"/>
        <end position="562"/>
    </location>
</feature>
<dbReference type="Gene3D" id="1.10.3810.10">
    <property type="entry name" value="Biosynthetic peptidoglycan transglycosylase-like"/>
    <property type="match status" value="1"/>
</dbReference>
<keyword evidence="18" id="KW-1185">Reference proteome</keyword>
<keyword evidence="9" id="KW-0573">Peptidoglycan synthesis</keyword>
<evidence type="ECO:0000256" key="7">
    <source>
        <dbReference type="ARBA" id="ARBA00022801"/>
    </source>
</evidence>
<feature type="domain" description="Glycosyl transferase family 51" evidence="16">
    <location>
        <begin position="51"/>
        <end position="225"/>
    </location>
</feature>
<dbReference type="GO" id="GO:0008658">
    <property type="term" value="F:penicillin binding"/>
    <property type="evidence" value="ECO:0007669"/>
    <property type="project" value="InterPro"/>
</dbReference>
<dbReference type="GO" id="GO:0008955">
    <property type="term" value="F:peptidoglycan glycosyltransferase activity"/>
    <property type="evidence" value="ECO:0007669"/>
    <property type="project" value="UniProtKB-EC"/>
</dbReference>
<dbReference type="PANTHER" id="PTHR32282">
    <property type="entry name" value="BINDING PROTEIN TRANSPEPTIDASE, PUTATIVE-RELATED"/>
    <property type="match status" value="1"/>
</dbReference>
<dbReference type="PANTHER" id="PTHR32282:SF34">
    <property type="entry name" value="PENICILLIN-BINDING PROTEIN 1A"/>
    <property type="match status" value="1"/>
</dbReference>
<evidence type="ECO:0000256" key="9">
    <source>
        <dbReference type="ARBA" id="ARBA00022984"/>
    </source>
</evidence>
<name>A0A7K0BVW7_9ACTN</name>
<evidence type="ECO:0000256" key="13">
    <source>
        <dbReference type="ARBA" id="ARBA00049902"/>
    </source>
</evidence>
<dbReference type="Proteomes" id="UP000487268">
    <property type="component" value="Unassembled WGS sequence"/>
</dbReference>
<evidence type="ECO:0000256" key="2">
    <source>
        <dbReference type="ARBA" id="ARBA00007739"/>
    </source>
</evidence>
<dbReference type="Gene3D" id="3.40.710.10">
    <property type="entry name" value="DD-peptidase/beta-lactamase superfamily"/>
    <property type="match status" value="1"/>
</dbReference>
<dbReference type="GO" id="GO:0009252">
    <property type="term" value="P:peptidoglycan biosynthetic process"/>
    <property type="evidence" value="ECO:0007669"/>
    <property type="project" value="UniProtKB-KW"/>
</dbReference>
<evidence type="ECO:0000256" key="3">
    <source>
        <dbReference type="ARBA" id="ARBA00022645"/>
    </source>
</evidence>
<dbReference type="SUPFAM" id="SSF56601">
    <property type="entry name" value="beta-lactamase/transpeptidase-like"/>
    <property type="match status" value="1"/>
</dbReference>
<feature type="region of interest" description="Disordered" evidence="14">
    <location>
        <begin position="625"/>
        <end position="713"/>
    </location>
</feature>
<evidence type="ECO:0000256" key="1">
    <source>
        <dbReference type="ARBA" id="ARBA00007090"/>
    </source>
</evidence>
<evidence type="ECO:0000256" key="5">
    <source>
        <dbReference type="ARBA" id="ARBA00022676"/>
    </source>
</evidence>
<evidence type="ECO:0000256" key="11">
    <source>
        <dbReference type="ARBA" id="ARBA00023316"/>
    </source>
</evidence>
<keyword evidence="10" id="KW-0511">Multifunctional enzyme</keyword>
<dbReference type="GO" id="GO:0006508">
    <property type="term" value="P:proteolysis"/>
    <property type="evidence" value="ECO:0007669"/>
    <property type="project" value="UniProtKB-KW"/>
</dbReference>
<dbReference type="AlphaFoldDB" id="A0A7K0BVW7"/>
<organism evidence="17 18">
    <name type="scientific">Actinomadura macrotermitis</name>
    <dbReference type="NCBI Taxonomy" id="2585200"/>
    <lineage>
        <taxon>Bacteria</taxon>
        <taxon>Bacillati</taxon>
        <taxon>Actinomycetota</taxon>
        <taxon>Actinomycetes</taxon>
        <taxon>Streptosporangiales</taxon>
        <taxon>Thermomonosporaceae</taxon>
        <taxon>Actinomadura</taxon>
    </lineage>
</organism>
<dbReference type="FunFam" id="1.10.3810.10:FF:000001">
    <property type="entry name" value="Penicillin-binding protein 1A"/>
    <property type="match status" value="1"/>
</dbReference>
<dbReference type="InterPro" id="IPR001460">
    <property type="entry name" value="PCN-bd_Tpept"/>
</dbReference>
<dbReference type="OrthoDB" id="7911552at2"/>
<dbReference type="RefSeq" id="WP_153533386.1">
    <property type="nucleotide sequence ID" value="NZ_WEGH01000002.1"/>
</dbReference>
<evidence type="ECO:0000256" key="8">
    <source>
        <dbReference type="ARBA" id="ARBA00022960"/>
    </source>
</evidence>
<dbReference type="GO" id="GO:0008360">
    <property type="term" value="P:regulation of cell shape"/>
    <property type="evidence" value="ECO:0007669"/>
    <property type="project" value="UniProtKB-KW"/>
</dbReference>
<evidence type="ECO:0000259" key="16">
    <source>
        <dbReference type="Pfam" id="PF00912"/>
    </source>
</evidence>
<evidence type="ECO:0000313" key="17">
    <source>
        <dbReference type="EMBL" id="MQY05311.1"/>
    </source>
</evidence>
<protein>
    <submittedName>
        <fullName evidence="17">Penicillin-binding protein 1A</fullName>
    </submittedName>
</protein>
<keyword evidence="4" id="KW-0645">Protease</keyword>
<keyword evidence="5" id="KW-0328">Glycosyltransferase</keyword>
<dbReference type="InterPro" id="IPR001264">
    <property type="entry name" value="Glyco_trans_51"/>
</dbReference>
<evidence type="ECO:0000256" key="10">
    <source>
        <dbReference type="ARBA" id="ARBA00023268"/>
    </source>
</evidence>
<reference evidence="17 18" key="1">
    <citation type="submission" date="2019-10" db="EMBL/GenBank/DDBJ databases">
        <title>Actinomadura rubteroloni sp. nov. and Actinomadura macrotermitis sp. nov., isolated from the gut of fungus growing-termite Macrotermes natalensis.</title>
        <authorList>
            <person name="Benndorf R."/>
            <person name="Martin K."/>
            <person name="Kuefner M."/>
            <person name="De Beer W."/>
            <person name="Kaster A.-K."/>
            <person name="Vollmers J."/>
            <person name="Poulsen M."/>
            <person name="Beemelmanns C."/>
        </authorList>
    </citation>
    <scope>NUCLEOTIDE SEQUENCE [LARGE SCALE GENOMIC DNA]</scope>
    <source>
        <strain evidence="17 18">RB68</strain>
    </source>
</reference>
<comment type="catalytic activity">
    <reaction evidence="13">
        <text>[GlcNAc-(1-&gt;4)-Mur2Ac(oyl-L-Ala-gamma-D-Glu-L-Lys-D-Ala-D-Ala)](n)-di-trans,octa-cis-undecaprenyl diphosphate + beta-D-GlcNAc-(1-&gt;4)-Mur2Ac(oyl-L-Ala-gamma-D-Glu-L-Lys-D-Ala-D-Ala)-di-trans,octa-cis-undecaprenyl diphosphate = [GlcNAc-(1-&gt;4)-Mur2Ac(oyl-L-Ala-gamma-D-Glu-L-Lys-D-Ala-D-Ala)](n+1)-di-trans,octa-cis-undecaprenyl diphosphate + di-trans,octa-cis-undecaprenyl diphosphate + H(+)</text>
        <dbReference type="Rhea" id="RHEA:23708"/>
        <dbReference type="Rhea" id="RHEA-COMP:9602"/>
        <dbReference type="Rhea" id="RHEA-COMP:9603"/>
        <dbReference type="ChEBI" id="CHEBI:15378"/>
        <dbReference type="ChEBI" id="CHEBI:58405"/>
        <dbReference type="ChEBI" id="CHEBI:60033"/>
        <dbReference type="ChEBI" id="CHEBI:78435"/>
        <dbReference type="EC" id="2.4.99.28"/>
    </reaction>
</comment>
<evidence type="ECO:0000313" key="18">
    <source>
        <dbReference type="Proteomes" id="UP000487268"/>
    </source>
</evidence>
<proteinExistence type="inferred from homology"/>
<dbReference type="EMBL" id="WEGH01000002">
    <property type="protein sequence ID" value="MQY05311.1"/>
    <property type="molecule type" value="Genomic_DNA"/>
</dbReference>
<dbReference type="Pfam" id="PF00912">
    <property type="entry name" value="Transgly"/>
    <property type="match status" value="1"/>
</dbReference>
<dbReference type="InterPro" id="IPR023346">
    <property type="entry name" value="Lysozyme-like_dom_sf"/>
</dbReference>
<keyword evidence="8" id="KW-0133">Cell shape</keyword>
<evidence type="ECO:0000256" key="12">
    <source>
        <dbReference type="ARBA" id="ARBA00034000"/>
    </source>
</evidence>
<keyword evidence="11" id="KW-0961">Cell wall biogenesis/degradation</keyword>